<evidence type="ECO:0000313" key="3">
    <source>
        <dbReference type="EMBL" id="KZZ87919.1"/>
    </source>
</evidence>
<feature type="compositionally biased region" description="Basic residues" evidence="1">
    <location>
        <begin position="324"/>
        <end position="334"/>
    </location>
</feature>
<feature type="compositionally biased region" description="Polar residues" evidence="1">
    <location>
        <begin position="190"/>
        <end position="203"/>
    </location>
</feature>
<accession>A0A167VRV8</accession>
<dbReference type="PANTHER" id="PTHR42031">
    <property type="entry name" value="KEY LIME PATHOGENICITY PROTEIN"/>
    <property type="match status" value="1"/>
</dbReference>
<feature type="region of interest" description="Disordered" evidence="1">
    <location>
        <begin position="429"/>
        <end position="449"/>
    </location>
</feature>
<evidence type="ECO:0000259" key="2">
    <source>
        <dbReference type="Pfam" id="PF25438"/>
    </source>
</evidence>
<name>A0A167VRV8_9HYPO</name>
<dbReference type="Proteomes" id="UP000078544">
    <property type="component" value="Unassembled WGS sequence"/>
</dbReference>
<gene>
    <name evidence="3" type="ORF">AAL_08250</name>
</gene>
<feature type="compositionally biased region" description="Basic and acidic residues" evidence="1">
    <location>
        <begin position="313"/>
        <end position="323"/>
    </location>
</feature>
<organism evidence="3 4">
    <name type="scientific">Moelleriella libera RCEF 2490</name>
    <dbReference type="NCBI Taxonomy" id="1081109"/>
    <lineage>
        <taxon>Eukaryota</taxon>
        <taxon>Fungi</taxon>
        <taxon>Dikarya</taxon>
        <taxon>Ascomycota</taxon>
        <taxon>Pezizomycotina</taxon>
        <taxon>Sordariomycetes</taxon>
        <taxon>Hypocreomycetidae</taxon>
        <taxon>Hypocreales</taxon>
        <taxon>Clavicipitaceae</taxon>
        <taxon>Moelleriella</taxon>
    </lineage>
</organism>
<evidence type="ECO:0000256" key="1">
    <source>
        <dbReference type="SAM" id="MobiDB-lite"/>
    </source>
</evidence>
<feature type="region of interest" description="Disordered" evidence="1">
    <location>
        <begin position="179"/>
        <end position="203"/>
    </location>
</feature>
<dbReference type="Pfam" id="PF25438">
    <property type="entry name" value="DUF7896"/>
    <property type="match status" value="1"/>
</dbReference>
<comment type="caution">
    <text evidence="3">The sequence shown here is derived from an EMBL/GenBank/DDBJ whole genome shotgun (WGS) entry which is preliminary data.</text>
</comment>
<feature type="region of interest" description="Disordered" evidence="1">
    <location>
        <begin position="308"/>
        <end position="355"/>
    </location>
</feature>
<dbReference type="STRING" id="1081109.A0A167VRV8"/>
<sequence length="599" mass="64959">MKGGARETAEDQQLSLLFHHLTAPEKLSNLHFAEQQAAITGLSFPSASPSQSTRAGQASLSPMANLRAWTAPSRREEFHPRGNPELFMTNVIPDIDIASSYDGRAASFSSTASSLMTNTSHASTFPQGVGSGRYDAHIADAGVASHNWSQVQSYLNTGGGYLSPAEIISNYTASAPPSMISGFSAPEPTQPSTRPNSSYGGNNDANMMRVASAQSFQMDHSASQKLVQPNNGEGRCAISFTPETDLLALGTRFAGAPTYPAPTSNAAIFLSPGPQSMERFPSGASLSSCQSATSCATDRPKDVLEESLQQGRASRDYAKTKHDALHRHERKRPLPKSTYQRPKGPKITCPSCQEHPEGFRGKHELRRHINAKHKGRITKFRCRDPASVGLISEVKIKQPLSECKACSTGKLYGAYYNAAAHLRRTHFKDKAVRGKGRKPDDEKRAGKGGGFWPPMSVLKLWFEECHVTTDECVYGDTAETVVKWNDNNAIAPNVVESLFEVKMEDDLTDPDAWIGFDMLQSDIGNVAPSYHGGGFSSYETAAIDNSQLTDATPGGLRNIHTATFDINEQVLVSDAMFADSFSPESFVQVDGQDTDYPPL</sequence>
<dbReference type="InterPro" id="IPR057218">
    <property type="entry name" value="DUF7896"/>
</dbReference>
<evidence type="ECO:0000313" key="4">
    <source>
        <dbReference type="Proteomes" id="UP000078544"/>
    </source>
</evidence>
<reference evidence="3 4" key="1">
    <citation type="journal article" date="2016" name="Genome Biol. Evol.">
        <title>Divergent and convergent evolution of fungal pathogenicity.</title>
        <authorList>
            <person name="Shang Y."/>
            <person name="Xiao G."/>
            <person name="Zheng P."/>
            <person name="Cen K."/>
            <person name="Zhan S."/>
            <person name="Wang C."/>
        </authorList>
    </citation>
    <scope>NUCLEOTIDE SEQUENCE [LARGE SCALE GENOMIC DNA]</scope>
    <source>
        <strain evidence="3 4">RCEF 2490</strain>
    </source>
</reference>
<keyword evidence="4" id="KW-1185">Reference proteome</keyword>
<dbReference type="EMBL" id="AZGY01000033">
    <property type="protein sequence ID" value="KZZ87919.1"/>
    <property type="molecule type" value="Genomic_DNA"/>
</dbReference>
<dbReference type="OrthoDB" id="5377599at2759"/>
<dbReference type="PANTHER" id="PTHR42031:SF1">
    <property type="entry name" value="KEY LIME PATHOGENICITY PROTEIN"/>
    <property type="match status" value="1"/>
</dbReference>
<feature type="compositionally biased region" description="Basic and acidic residues" evidence="1">
    <location>
        <begin position="429"/>
        <end position="445"/>
    </location>
</feature>
<proteinExistence type="predicted"/>
<protein>
    <submittedName>
        <fullName evidence="3">Key lime pathogenicity protein</fullName>
    </submittedName>
</protein>
<feature type="domain" description="DUF7896" evidence="2">
    <location>
        <begin position="378"/>
        <end position="464"/>
    </location>
</feature>
<dbReference type="AlphaFoldDB" id="A0A167VRV8"/>